<keyword evidence="6" id="KW-1185">Reference proteome</keyword>
<keyword evidence="2" id="KW-0328">Glycosyltransferase</keyword>
<evidence type="ECO:0000256" key="1">
    <source>
        <dbReference type="ARBA" id="ARBA00009995"/>
    </source>
</evidence>
<dbReference type="PROSITE" id="PS50304">
    <property type="entry name" value="TUDOR"/>
    <property type="match status" value="1"/>
</dbReference>
<dbReference type="FunFam" id="3.40.50.2000:FF:000107">
    <property type="entry name" value="Glycosyltransferase"/>
    <property type="match status" value="1"/>
</dbReference>
<dbReference type="SUPFAM" id="SSF53756">
    <property type="entry name" value="UDP-Glycosyltransferase/glycogen phosphorylase"/>
    <property type="match status" value="1"/>
</dbReference>
<comment type="similarity">
    <text evidence="1">Belongs to the UDP-glycosyltransferase family.</text>
</comment>
<keyword evidence="3" id="KW-0808">Transferase</keyword>
<accession>A0AAV0NA49</accession>
<gene>
    <name evidence="5" type="ORF">LITE_LOCUS32296</name>
</gene>
<dbReference type="GO" id="GO:0035251">
    <property type="term" value="F:UDP-glucosyltransferase activity"/>
    <property type="evidence" value="ECO:0007669"/>
    <property type="project" value="TreeGrafter"/>
</dbReference>
<dbReference type="InterPro" id="IPR002213">
    <property type="entry name" value="UDP_glucos_trans"/>
</dbReference>
<name>A0AAV0NA49_9ROSI</name>
<comment type="caution">
    <text evidence="5">The sequence shown here is derived from an EMBL/GenBank/DDBJ whole genome shotgun (WGS) entry which is preliminary data.</text>
</comment>
<dbReference type="PANTHER" id="PTHR48047:SF51">
    <property type="entry name" value="GLYCOSYLTRANSFERASE"/>
    <property type="match status" value="1"/>
</dbReference>
<dbReference type="EMBL" id="CAMGYJ010000008">
    <property type="protein sequence ID" value="CAI0455357.1"/>
    <property type="molecule type" value="Genomic_DNA"/>
</dbReference>
<proteinExistence type="inferred from homology"/>
<organism evidence="5 6">
    <name type="scientific">Linum tenue</name>
    <dbReference type="NCBI Taxonomy" id="586396"/>
    <lineage>
        <taxon>Eukaryota</taxon>
        <taxon>Viridiplantae</taxon>
        <taxon>Streptophyta</taxon>
        <taxon>Embryophyta</taxon>
        <taxon>Tracheophyta</taxon>
        <taxon>Spermatophyta</taxon>
        <taxon>Magnoliopsida</taxon>
        <taxon>eudicotyledons</taxon>
        <taxon>Gunneridae</taxon>
        <taxon>Pentapetalae</taxon>
        <taxon>rosids</taxon>
        <taxon>fabids</taxon>
        <taxon>Malpighiales</taxon>
        <taxon>Linaceae</taxon>
        <taxon>Linum</taxon>
    </lineage>
</organism>
<evidence type="ECO:0000256" key="3">
    <source>
        <dbReference type="ARBA" id="ARBA00022679"/>
    </source>
</evidence>
<dbReference type="AlphaFoldDB" id="A0AAV0NA49"/>
<evidence type="ECO:0000313" key="6">
    <source>
        <dbReference type="Proteomes" id="UP001154282"/>
    </source>
</evidence>
<dbReference type="Gene3D" id="3.40.50.2000">
    <property type="entry name" value="Glycogen Phosphorylase B"/>
    <property type="match status" value="2"/>
</dbReference>
<dbReference type="Pfam" id="PF00201">
    <property type="entry name" value="UDPGT"/>
    <property type="match status" value="1"/>
</dbReference>
<dbReference type="CDD" id="cd03784">
    <property type="entry name" value="GT1_Gtf-like"/>
    <property type="match status" value="1"/>
</dbReference>
<evidence type="ECO:0000259" key="4">
    <source>
        <dbReference type="PROSITE" id="PS50304"/>
    </source>
</evidence>
<reference evidence="5" key="1">
    <citation type="submission" date="2022-08" db="EMBL/GenBank/DDBJ databases">
        <authorList>
            <person name="Gutierrez-Valencia J."/>
        </authorList>
    </citation>
    <scope>NUCLEOTIDE SEQUENCE</scope>
</reference>
<evidence type="ECO:0000256" key="2">
    <source>
        <dbReference type="ARBA" id="ARBA00022676"/>
    </source>
</evidence>
<sequence>MEQVDSSPAGNHHHHALLFPFMSKGHTIPLLHLARLLLRRNIAVTFVTTPSNFPFISQSFSSTASAANILTIPFSHNVPEIPAGTESSDALPSMSLFYPFASSTVLMQPAFDAAIETLTPPPSLMVSDGFLWWTLESANRIRIPRLVSFGMSAHAMSLGRAVGETGILWGPESPEELIALPQFPWMKVSKSDFEPFFYDREAQQGVDFDFVMLAFGVAAQSHGFVLNTFYELEKAFVDYVNSSKNGPTSWCVGPLCLAPEPMEEDVSGPRPEYMDWLDRKYVEGKSVLFVAFGSQADISLEQLKEIAMGLEDSGANFLWVLRDKEAGLLGQEEVTRFEERVEERGKVVKGWARQREILGHKSVKGFMSHCGWNSVMESVCAGVAVAAWPMAAEQPMNARMVVEEMKVGVRVETCDGSVRGFVKRDGVATAVKELMEGERGRKAAERAAELGEAARGAMEEGSGSSWVSLDKLIHEITVGVNKMD</sequence>
<dbReference type="Proteomes" id="UP001154282">
    <property type="component" value="Unassembled WGS sequence"/>
</dbReference>
<evidence type="ECO:0000313" key="5">
    <source>
        <dbReference type="EMBL" id="CAI0455357.1"/>
    </source>
</evidence>
<dbReference type="PANTHER" id="PTHR48047">
    <property type="entry name" value="GLYCOSYLTRANSFERASE"/>
    <property type="match status" value="1"/>
</dbReference>
<dbReference type="InterPro" id="IPR002999">
    <property type="entry name" value="Tudor"/>
</dbReference>
<protein>
    <recommendedName>
        <fullName evidence="4">Tudor domain-containing protein</fullName>
    </recommendedName>
</protein>
<feature type="domain" description="Tudor" evidence="4">
    <location>
        <begin position="249"/>
        <end position="313"/>
    </location>
</feature>